<accession>A0A672FTZ1</accession>
<evidence type="ECO:0000313" key="11">
    <source>
        <dbReference type="Ensembl" id="ENSSFAP00005009462.1"/>
    </source>
</evidence>
<reference evidence="11" key="2">
    <citation type="submission" date="2025-08" db="UniProtKB">
        <authorList>
            <consortium name="Ensembl"/>
        </authorList>
    </citation>
    <scope>IDENTIFICATION</scope>
</reference>
<organism evidence="11 12">
    <name type="scientific">Salarias fasciatus</name>
    <name type="common">Jewelled blenny</name>
    <name type="synonym">Blennius fasciatus</name>
    <dbReference type="NCBI Taxonomy" id="181472"/>
    <lineage>
        <taxon>Eukaryota</taxon>
        <taxon>Metazoa</taxon>
        <taxon>Chordata</taxon>
        <taxon>Craniata</taxon>
        <taxon>Vertebrata</taxon>
        <taxon>Euteleostomi</taxon>
        <taxon>Actinopterygii</taxon>
        <taxon>Neopterygii</taxon>
        <taxon>Teleostei</taxon>
        <taxon>Neoteleostei</taxon>
        <taxon>Acanthomorphata</taxon>
        <taxon>Ovalentaria</taxon>
        <taxon>Blenniimorphae</taxon>
        <taxon>Blenniiformes</taxon>
        <taxon>Blennioidei</taxon>
        <taxon>Blenniidae</taxon>
        <taxon>Salariinae</taxon>
        <taxon>Salarias</taxon>
    </lineage>
</organism>
<dbReference type="PANTHER" id="PTHR34031:SF1">
    <property type="entry name" value="CENTROSOMAL PROTEIN OF 162 KDA"/>
    <property type="match status" value="1"/>
</dbReference>
<keyword evidence="4" id="KW-0963">Cytoplasm</keyword>
<evidence type="ECO:0000256" key="9">
    <source>
        <dbReference type="SAM" id="Coils"/>
    </source>
</evidence>
<evidence type="ECO:0000256" key="7">
    <source>
        <dbReference type="ARBA" id="ARBA00023054"/>
    </source>
</evidence>
<gene>
    <name evidence="11" type="primary">cep162</name>
</gene>
<feature type="compositionally biased region" description="Low complexity" evidence="10">
    <location>
        <begin position="615"/>
        <end position="625"/>
    </location>
</feature>
<keyword evidence="6" id="KW-0970">Cilium biogenesis/degradation</keyword>
<protein>
    <recommendedName>
        <fullName evidence="3">Centrosomal protein of 162 kDa</fullName>
    </recommendedName>
</protein>
<feature type="region of interest" description="Disordered" evidence="10">
    <location>
        <begin position="157"/>
        <end position="180"/>
    </location>
</feature>
<evidence type="ECO:0000256" key="6">
    <source>
        <dbReference type="ARBA" id="ARBA00022794"/>
    </source>
</evidence>
<evidence type="ECO:0000256" key="8">
    <source>
        <dbReference type="ARBA" id="ARBA00023212"/>
    </source>
</evidence>
<evidence type="ECO:0000256" key="5">
    <source>
        <dbReference type="ARBA" id="ARBA00022701"/>
    </source>
</evidence>
<feature type="compositionally biased region" description="Pro residues" evidence="10">
    <location>
        <begin position="626"/>
        <end position="639"/>
    </location>
</feature>
<dbReference type="AlphaFoldDB" id="A0A672FTZ1"/>
<dbReference type="GO" id="GO:0060271">
    <property type="term" value="P:cilium assembly"/>
    <property type="evidence" value="ECO:0007669"/>
    <property type="project" value="TreeGrafter"/>
</dbReference>
<feature type="coiled-coil region" evidence="9">
    <location>
        <begin position="299"/>
        <end position="333"/>
    </location>
</feature>
<dbReference type="GO" id="GO:0034451">
    <property type="term" value="C:centriolar satellite"/>
    <property type="evidence" value="ECO:0007669"/>
    <property type="project" value="TreeGrafter"/>
</dbReference>
<sequence length="872" mass="97594">KSLRKTPPIREEEEDPGESSLEAAFLTRETDGGSPDTRVSAVSSFSCLGSVGPDTLEEEEEKARFFSQLEAGASSTIDYSRLNRGLDSTGSTGNLRQSSGVTAGSRRGSSPHTLPSDLNLLAPQEGRGSRAAERGGCSSGQQQTFPTAEELMKRVRLEDEPSRGFSVRPPRSERSAPGGDTLWKQQLRQKLCLQFMDFLSNPQTLLNFPLTVQISHRNRLVITHSDLCVCLQLCGLSEPSDTVEGRRAARLFPQDLESRARCHVHGASECVLSPQLRGAEEARQKQRLQAADPAAEQRLQQLDGELRQQEALIRGYQQENEKLYLQMKAQQQRSRATEDAMFRENQRLLGELASIHSLTHSPVSVCVCVQTNEAKLSRDLHSLQVEKRALEVELQLVKRERELAQVQTASGDRGLEARHQEEVEALKKKLQWFTENQELLDRDAGRLKAATAEVLQLREQVEKLKEEVGRSSEQQRRSRVKAALTAARLQVKELELILRSRNPSSLPALIYAAASAGREEAGVTALLERRVQRLEAELESHDEEAKRSLRSMEQQFDRIKVRLGAPPPSTVPPAPLQKLQLQKQKHEEKERRLREQLESLQQQLKLRVGVEDGGAPAARRSSSNPPSAPPCSLQPPPSPSRHQRHAQQAFAARLERLNQQLGVKTRCVQELQRTVERLQRERRSMLSGPRREPGPPAAPCAPAPPQDAFPSAEYLKAYQPTVFTGGCSAAEMKEQMSSMRAEHQRALDHLRTAHAVQHSSSRLAELSNQLSAQEVSRRTPEGRLLCGLERKIVCMELRHRQREKELQQVIGGSRQTAAGHQSEAERWQHVAEQKSREIEAFRLELDSILDILRHLQRQGGVGHGPQSVPQRS</sequence>
<dbReference type="GO" id="GO:0005654">
    <property type="term" value="C:nucleoplasm"/>
    <property type="evidence" value="ECO:0007669"/>
    <property type="project" value="TreeGrafter"/>
</dbReference>
<dbReference type="GO" id="GO:0005879">
    <property type="term" value="C:axonemal microtubule"/>
    <property type="evidence" value="ECO:0007669"/>
    <property type="project" value="TreeGrafter"/>
</dbReference>
<keyword evidence="8" id="KW-0206">Cytoskeleton</keyword>
<feature type="region of interest" description="Disordered" evidence="10">
    <location>
        <begin position="76"/>
        <end position="145"/>
    </location>
</feature>
<feature type="region of interest" description="Disordered" evidence="10">
    <location>
        <begin position="612"/>
        <end position="647"/>
    </location>
</feature>
<feature type="region of interest" description="Disordered" evidence="10">
    <location>
        <begin position="563"/>
        <end position="592"/>
    </location>
</feature>
<comment type="subcellular location">
    <subcellularLocation>
        <location evidence="1">Cytoplasm</location>
        <location evidence="1">Cytoskeleton</location>
        <location evidence="1">Microtubule organizing center</location>
        <location evidence="1">Centrosome</location>
        <location evidence="1">Centriole</location>
    </subcellularLocation>
</comment>
<feature type="coiled-coil region" evidence="9">
    <location>
        <begin position="373"/>
        <end position="474"/>
    </location>
</feature>
<name>A0A672FTZ1_SALFA</name>
<evidence type="ECO:0000256" key="10">
    <source>
        <dbReference type="SAM" id="MobiDB-lite"/>
    </source>
</evidence>
<reference evidence="11" key="1">
    <citation type="submission" date="2019-06" db="EMBL/GenBank/DDBJ databases">
        <authorList>
            <consortium name="Wellcome Sanger Institute Data Sharing"/>
        </authorList>
    </citation>
    <scope>NUCLEOTIDE SEQUENCE [LARGE SCALE GENOMIC DNA]</scope>
</reference>
<keyword evidence="7 9" id="KW-0175">Coiled coil</keyword>
<proteinExistence type="inferred from homology"/>
<evidence type="ECO:0000256" key="1">
    <source>
        <dbReference type="ARBA" id="ARBA00004114"/>
    </source>
</evidence>
<feature type="compositionally biased region" description="Pro residues" evidence="10">
    <location>
        <begin position="565"/>
        <end position="575"/>
    </location>
</feature>
<evidence type="ECO:0000256" key="4">
    <source>
        <dbReference type="ARBA" id="ARBA00022490"/>
    </source>
</evidence>
<dbReference type="InterPro" id="IPR038774">
    <property type="entry name" value="CEP162-like"/>
</dbReference>
<feature type="compositionally biased region" description="Polar residues" evidence="10">
    <location>
        <begin position="86"/>
        <end position="113"/>
    </location>
</feature>
<keyword evidence="5" id="KW-0493">Microtubule</keyword>
<dbReference type="Ensembl" id="ENSSFAT00005009904.1">
    <property type="protein sequence ID" value="ENSSFAP00005009462.1"/>
    <property type="gene ID" value="ENSSFAG00005005443.1"/>
</dbReference>
<feature type="compositionally biased region" description="Pro residues" evidence="10">
    <location>
        <begin position="694"/>
        <end position="707"/>
    </location>
</feature>
<feature type="compositionally biased region" description="Basic and acidic residues" evidence="10">
    <location>
        <begin position="678"/>
        <end position="693"/>
    </location>
</feature>
<feature type="region of interest" description="Disordered" evidence="10">
    <location>
        <begin position="1"/>
        <end position="21"/>
    </location>
</feature>
<evidence type="ECO:0000256" key="2">
    <source>
        <dbReference type="ARBA" id="ARBA00009485"/>
    </source>
</evidence>
<feature type="region of interest" description="Disordered" evidence="10">
    <location>
        <begin position="678"/>
        <end position="708"/>
    </location>
</feature>
<dbReference type="Proteomes" id="UP000472267">
    <property type="component" value="Chromosome 11"/>
</dbReference>
<reference evidence="11" key="3">
    <citation type="submission" date="2025-09" db="UniProtKB">
        <authorList>
            <consortium name="Ensembl"/>
        </authorList>
    </citation>
    <scope>IDENTIFICATION</scope>
</reference>
<evidence type="ECO:0000313" key="12">
    <source>
        <dbReference type="Proteomes" id="UP000472267"/>
    </source>
</evidence>
<dbReference type="PANTHER" id="PTHR34031">
    <property type="entry name" value="CENTROSOMAL PROTEIN OF 162 KDA"/>
    <property type="match status" value="1"/>
</dbReference>
<keyword evidence="12" id="KW-1185">Reference proteome</keyword>
<comment type="similarity">
    <text evidence="2">Belongs to the CEP162 family.</text>
</comment>
<dbReference type="GO" id="GO:0005814">
    <property type="term" value="C:centriole"/>
    <property type="evidence" value="ECO:0007669"/>
    <property type="project" value="UniProtKB-SubCell"/>
</dbReference>
<evidence type="ECO:0000256" key="3">
    <source>
        <dbReference type="ARBA" id="ARBA00021406"/>
    </source>
</evidence>